<dbReference type="GO" id="GO:0016747">
    <property type="term" value="F:acyltransferase activity, transferring groups other than amino-acyl groups"/>
    <property type="evidence" value="ECO:0007669"/>
    <property type="project" value="InterPro"/>
</dbReference>
<proteinExistence type="predicted"/>
<keyword evidence="2" id="KW-0808">Transferase</keyword>
<dbReference type="PROSITE" id="PS51186">
    <property type="entry name" value="GNAT"/>
    <property type="match status" value="1"/>
</dbReference>
<organism evidence="2 3">
    <name type="scientific">Aspergillus minisclerotigenes</name>
    <dbReference type="NCBI Taxonomy" id="656917"/>
    <lineage>
        <taxon>Eukaryota</taxon>
        <taxon>Fungi</taxon>
        <taxon>Dikarya</taxon>
        <taxon>Ascomycota</taxon>
        <taxon>Pezizomycotina</taxon>
        <taxon>Eurotiomycetes</taxon>
        <taxon>Eurotiomycetidae</taxon>
        <taxon>Eurotiales</taxon>
        <taxon>Aspergillaceae</taxon>
        <taxon>Aspergillus</taxon>
        <taxon>Aspergillus subgen. Circumdati</taxon>
    </lineage>
</organism>
<accession>A0A5N6J0V1</accession>
<dbReference type="PANTHER" id="PTHR43305">
    <property type="entry name" value="FAMILY N-ACETYLTRANSFERASE, PUTATIVE (AFU_ORTHOLOGUE AFUA_2G01380)-RELATED"/>
    <property type="match status" value="1"/>
</dbReference>
<dbReference type="CDD" id="cd04301">
    <property type="entry name" value="NAT_SF"/>
    <property type="match status" value="1"/>
</dbReference>
<dbReference type="InterPro" id="IPR016181">
    <property type="entry name" value="Acyl_CoA_acyltransferase"/>
</dbReference>
<dbReference type="InterPro" id="IPR000182">
    <property type="entry name" value="GNAT_dom"/>
</dbReference>
<dbReference type="SUPFAM" id="SSF55729">
    <property type="entry name" value="Acyl-CoA N-acyltransferases (Nat)"/>
    <property type="match status" value="1"/>
</dbReference>
<dbReference type="PANTHER" id="PTHR43305:SF1">
    <property type="entry name" value="FAMILY N-ACETYLTRANSFERASE, PUTATIVE (AFU_ORTHOLOGUE AFUA_2G01380)-RELATED"/>
    <property type="match status" value="1"/>
</dbReference>
<reference evidence="2 3" key="1">
    <citation type="submission" date="2019-04" db="EMBL/GenBank/DDBJ databases">
        <title>Fungal friends and foes A comparative genomics study of 23 Aspergillus species from section Flavi.</title>
        <authorList>
            <consortium name="DOE Joint Genome Institute"/>
            <person name="Kjaerbolling I."/>
            <person name="Vesth T.C."/>
            <person name="Frisvad J.C."/>
            <person name="Nybo J.L."/>
            <person name="Theobald S."/>
            <person name="Kildgaard S."/>
            <person name="Petersen T.I."/>
            <person name="Kuo A."/>
            <person name="Sato A."/>
            <person name="Lyhne E.K."/>
            <person name="Kogle M.E."/>
            <person name="Wiebenga A."/>
            <person name="Kun R.S."/>
            <person name="Lubbers R.J."/>
            <person name="Makela M.R."/>
            <person name="Barry K."/>
            <person name="Chovatia M."/>
            <person name="Clum A."/>
            <person name="Daum C."/>
            <person name="Haridas S."/>
            <person name="He G."/>
            <person name="LaButti K."/>
            <person name="Lipzen A."/>
            <person name="Mondo S."/>
            <person name="Pangilinan J."/>
            <person name="Riley R."/>
            <person name="Salamov A."/>
            <person name="Simmons B.A."/>
            <person name="Magnuson J.K."/>
            <person name="Henrissat B."/>
            <person name="Mortensen U.H."/>
            <person name="Larsen T.O."/>
            <person name="De vries R.P."/>
            <person name="Grigoriev I.V."/>
            <person name="Machida M."/>
            <person name="Baker S.E."/>
            <person name="Andersen M.R."/>
        </authorList>
    </citation>
    <scope>NUCLEOTIDE SEQUENCE [LARGE SCALE GENOMIC DNA]</scope>
    <source>
        <strain evidence="2 3">CBS 117635</strain>
    </source>
</reference>
<name>A0A5N6J0V1_9EURO</name>
<keyword evidence="2" id="KW-0012">Acyltransferase</keyword>
<dbReference type="Gene3D" id="3.40.630.30">
    <property type="match status" value="1"/>
</dbReference>
<keyword evidence="3" id="KW-1185">Reference proteome</keyword>
<evidence type="ECO:0000313" key="2">
    <source>
        <dbReference type="EMBL" id="KAB8272255.1"/>
    </source>
</evidence>
<sequence length="198" mass="21779">MASSNPPFRITPAQSAEHIEAAKALFTSYAEWLGLDLTFQDFASELQSLPGQYAAPHGELLLAYNAGEGIPIGCVAVRPLKQRSGEKQGDVQNHRGYCEMKRLYVSPEARGTGLGKALVNSIVERAKDLGYKEMRLDTLPSMVGAIQLYKRVGFVEIAPYYETPLEETLFLGLDLTQDLETKTRISVSIASLDIVRIS</sequence>
<gene>
    <name evidence="2" type="ORF">BDV30DRAFT_131467</name>
</gene>
<dbReference type="Proteomes" id="UP000326289">
    <property type="component" value="Unassembled WGS sequence"/>
</dbReference>
<dbReference type="InterPro" id="IPR052777">
    <property type="entry name" value="Acetyltransferase_Enz"/>
</dbReference>
<dbReference type="EMBL" id="ML732807">
    <property type="protein sequence ID" value="KAB8272255.1"/>
    <property type="molecule type" value="Genomic_DNA"/>
</dbReference>
<protein>
    <submittedName>
        <fullName evidence="2">Acyl-CoA N-acyltransferase</fullName>
    </submittedName>
</protein>
<dbReference type="Pfam" id="PF00583">
    <property type="entry name" value="Acetyltransf_1"/>
    <property type="match status" value="1"/>
</dbReference>
<feature type="domain" description="N-acetyltransferase" evidence="1">
    <location>
        <begin position="8"/>
        <end position="176"/>
    </location>
</feature>
<evidence type="ECO:0000259" key="1">
    <source>
        <dbReference type="PROSITE" id="PS51186"/>
    </source>
</evidence>
<dbReference type="AlphaFoldDB" id="A0A5N6J0V1"/>
<evidence type="ECO:0000313" key="3">
    <source>
        <dbReference type="Proteomes" id="UP000326289"/>
    </source>
</evidence>